<name>A0A2H3IZ09_WOLCO</name>
<gene>
    <name evidence="1" type="ORF">WOLCODRAFT_19681</name>
</gene>
<proteinExistence type="predicted"/>
<dbReference type="Proteomes" id="UP000218811">
    <property type="component" value="Unassembled WGS sequence"/>
</dbReference>
<sequence>MSTLAHIEDVRNKLLHSLWMSLNLTSPLHTRLHGPAPGSMFASPMQYYRRFLPEMLTDIESDSRMVDQSGSSTADLWAGFVTANDMCDDGDIGASQAVPLLGRAPSNNKSMYFKIINDLLLLVLVLIPAYDDKTWLLYRHRWLPTKRLDSCAAANLERLVRIVGPMGGKIDIEGAPYRLEAQHIIGCLGMLGADRSTGRCQ</sequence>
<protein>
    <submittedName>
        <fullName evidence="1">Uncharacterized protein</fullName>
    </submittedName>
</protein>
<accession>A0A2H3IZ09</accession>
<dbReference type="AlphaFoldDB" id="A0A2H3IZ09"/>
<reference evidence="1 2" key="1">
    <citation type="journal article" date="2012" name="Science">
        <title>The Paleozoic origin of enzymatic lignin decomposition reconstructed from 31 fungal genomes.</title>
        <authorList>
            <person name="Floudas D."/>
            <person name="Binder M."/>
            <person name="Riley R."/>
            <person name="Barry K."/>
            <person name="Blanchette R.A."/>
            <person name="Henrissat B."/>
            <person name="Martinez A.T."/>
            <person name="Otillar R."/>
            <person name="Spatafora J.W."/>
            <person name="Yadav J.S."/>
            <person name="Aerts A."/>
            <person name="Benoit I."/>
            <person name="Boyd A."/>
            <person name="Carlson A."/>
            <person name="Copeland A."/>
            <person name="Coutinho P.M."/>
            <person name="de Vries R.P."/>
            <person name="Ferreira P."/>
            <person name="Findley K."/>
            <person name="Foster B."/>
            <person name="Gaskell J."/>
            <person name="Glotzer D."/>
            <person name="Gorecki P."/>
            <person name="Heitman J."/>
            <person name="Hesse C."/>
            <person name="Hori C."/>
            <person name="Igarashi K."/>
            <person name="Jurgens J.A."/>
            <person name="Kallen N."/>
            <person name="Kersten P."/>
            <person name="Kohler A."/>
            <person name="Kuees U."/>
            <person name="Kumar T.K.A."/>
            <person name="Kuo A."/>
            <person name="LaButti K."/>
            <person name="Larrondo L.F."/>
            <person name="Lindquist E."/>
            <person name="Ling A."/>
            <person name="Lombard V."/>
            <person name="Lucas S."/>
            <person name="Lundell T."/>
            <person name="Martin R."/>
            <person name="McLaughlin D.J."/>
            <person name="Morgenstern I."/>
            <person name="Morin E."/>
            <person name="Murat C."/>
            <person name="Nagy L.G."/>
            <person name="Nolan M."/>
            <person name="Ohm R.A."/>
            <person name="Patyshakuliyeva A."/>
            <person name="Rokas A."/>
            <person name="Ruiz-Duenas F.J."/>
            <person name="Sabat G."/>
            <person name="Salamov A."/>
            <person name="Samejima M."/>
            <person name="Schmutz J."/>
            <person name="Slot J.C."/>
            <person name="St John F."/>
            <person name="Stenlid J."/>
            <person name="Sun H."/>
            <person name="Sun S."/>
            <person name="Syed K."/>
            <person name="Tsang A."/>
            <person name="Wiebenga A."/>
            <person name="Young D."/>
            <person name="Pisabarro A."/>
            <person name="Eastwood D.C."/>
            <person name="Martin F."/>
            <person name="Cullen D."/>
            <person name="Grigoriev I.V."/>
            <person name="Hibbett D.S."/>
        </authorList>
    </citation>
    <scope>NUCLEOTIDE SEQUENCE [LARGE SCALE GENOMIC DNA]</scope>
    <source>
        <strain evidence="1 2">MD-104</strain>
    </source>
</reference>
<dbReference type="EMBL" id="KB467843">
    <property type="protein sequence ID" value="PCH34961.1"/>
    <property type="molecule type" value="Genomic_DNA"/>
</dbReference>
<organism evidence="1 2">
    <name type="scientific">Wolfiporia cocos (strain MD-104)</name>
    <name type="common">Brown rot fungus</name>
    <dbReference type="NCBI Taxonomy" id="742152"/>
    <lineage>
        <taxon>Eukaryota</taxon>
        <taxon>Fungi</taxon>
        <taxon>Dikarya</taxon>
        <taxon>Basidiomycota</taxon>
        <taxon>Agaricomycotina</taxon>
        <taxon>Agaricomycetes</taxon>
        <taxon>Polyporales</taxon>
        <taxon>Phaeolaceae</taxon>
        <taxon>Wolfiporia</taxon>
    </lineage>
</organism>
<evidence type="ECO:0000313" key="1">
    <source>
        <dbReference type="EMBL" id="PCH34961.1"/>
    </source>
</evidence>
<evidence type="ECO:0000313" key="2">
    <source>
        <dbReference type="Proteomes" id="UP000218811"/>
    </source>
</evidence>
<keyword evidence="2" id="KW-1185">Reference proteome</keyword>